<evidence type="ECO:0000313" key="6">
    <source>
        <dbReference type="Proteomes" id="UP000199595"/>
    </source>
</evidence>
<dbReference type="GO" id="GO:0016887">
    <property type="term" value="F:ATP hydrolysis activity"/>
    <property type="evidence" value="ECO:0007669"/>
    <property type="project" value="InterPro"/>
</dbReference>
<dbReference type="GO" id="GO:0005524">
    <property type="term" value="F:ATP binding"/>
    <property type="evidence" value="ECO:0007669"/>
    <property type="project" value="UniProtKB-KW"/>
</dbReference>
<dbReference type="SMART" id="SM00382">
    <property type="entry name" value="AAA"/>
    <property type="match status" value="1"/>
</dbReference>
<dbReference type="RefSeq" id="WP_090123377.1">
    <property type="nucleotide sequence ID" value="NZ_FNNJ01000005.1"/>
</dbReference>
<evidence type="ECO:0000259" key="4">
    <source>
        <dbReference type="PROSITE" id="PS50893"/>
    </source>
</evidence>
<accession>A0A1H3BKN9</accession>
<dbReference type="InterPro" id="IPR050093">
    <property type="entry name" value="ABC_SmlMolc_Importer"/>
</dbReference>
<dbReference type="InterPro" id="IPR003593">
    <property type="entry name" value="AAA+_ATPase"/>
</dbReference>
<dbReference type="Proteomes" id="UP000199595">
    <property type="component" value="Unassembled WGS sequence"/>
</dbReference>
<dbReference type="Gene3D" id="3.40.50.300">
    <property type="entry name" value="P-loop containing nucleotide triphosphate hydrolases"/>
    <property type="match status" value="1"/>
</dbReference>
<dbReference type="EMBL" id="FNNJ01000005">
    <property type="protein sequence ID" value="SDX41659.1"/>
    <property type="molecule type" value="Genomic_DNA"/>
</dbReference>
<dbReference type="Pfam" id="PF00005">
    <property type="entry name" value="ABC_tran"/>
    <property type="match status" value="1"/>
</dbReference>
<evidence type="ECO:0000256" key="1">
    <source>
        <dbReference type="ARBA" id="ARBA00022448"/>
    </source>
</evidence>
<keyword evidence="2" id="KW-0547">Nucleotide-binding</keyword>
<keyword evidence="3 5" id="KW-0067">ATP-binding</keyword>
<gene>
    <name evidence="5" type="ORF">SAMN05444411_105129</name>
</gene>
<dbReference type="OrthoDB" id="9802264at2"/>
<organism evidence="5 6">
    <name type="scientific">Lutibacter oricola</name>
    <dbReference type="NCBI Taxonomy" id="762486"/>
    <lineage>
        <taxon>Bacteria</taxon>
        <taxon>Pseudomonadati</taxon>
        <taxon>Bacteroidota</taxon>
        <taxon>Flavobacteriia</taxon>
        <taxon>Flavobacteriales</taxon>
        <taxon>Flavobacteriaceae</taxon>
        <taxon>Lutibacter</taxon>
    </lineage>
</organism>
<keyword evidence="1" id="KW-0813">Transport</keyword>
<dbReference type="STRING" id="762486.SAMN05444411_105129"/>
<dbReference type="PANTHER" id="PTHR42781:SF4">
    <property type="entry name" value="SPERMIDINE_PUTRESCINE IMPORT ATP-BINDING PROTEIN POTA"/>
    <property type="match status" value="1"/>
</dbReference>
<evidence type="ECO:0000313" key="5">
    <source>
        <dbReference type="EMBL" id="SDX41659.1"/>
    </source>
</evidence>
<feature type="domain" description="ABC transporter" evidence="4">
    <location>
        <begin position="1"/>
        <end position="234"/>
    </location>
</feature>
<evidence type="ECO:0000256" key="3">
    <source>
        <dbReference type="ARBA" id="ARBA00022840"/>
    </source>
</evidence>
<proteinExistence type="predicted"/>
<dbReference type="InterPro" id="IPR003439">
    <property type="entry name" value="ABC_transporter-like_ATP-bd"/>
</dbReference>
<name>A0A1H3BKN9_9FLAO</name>
<dbReference type="SUPFAM" id="SSF52540">
    <property type="entry name" value="P-loop containing nucleoside triphosphate hydrolases"/>
    <property type="match status" value="1"/>
</dbReference>
<reference evidence="5 6" key="1">
    <citation type="submission" date="2016-10" db="EMBL/GenBank/DDBJ databases">
        <authorList>
            <person name="de Groot N.N."/>
        </authorList>
    </citation>
    <scope>NUCLEOTIDE SEQUENCE [LARGE SCALE GENOMIC DNA]</scope>
    <source>
        <strain evidence="5 6">DSM 24956</strain>
    </source>
</reference>
<dbReference type="PROSITE" id="PS00211">
    <property type="entry name" value="ABC_TRANSPORTER_1"/>
    <property type="match status" value="1"/>
</dbReference>
<protein>
    <submittedName>
        <fullName evidence="5">Molybdate transport system ATP-binding protein</fullName>
    </submittedName>
</protein>
<dbReference type="InterPro" id="IPR027417">
    <property type="entry name" value="P-loop_NTPase"/>
</dbReference>
<dbReference type="PANTHER" id="PTHR42781">
    <property type="entry name" value="SPERMIDINE/PUTRESCINE IMPORT ATP-BINDING PROTEIN POTA"/>
    <property type="match status" value="1"/>
</dbReference>
<sequence length="291" mass="32906">MIKINIQKKLTSAKGEMLLNIDTSIEKGSLVTLYGKSGAGKTTILRTLGGLLKPDNGKIIVDNTTWYNSEQSINLKPQKRNVGFVFQDYALFPNMTVKENLEFALEKKQSPKIITELIELIELGELQNRKPETLSGGQKQRVALARALVKKPTILMLDEPLSALDYEIRFKLQQHILQVHNEYNLTTILISHDISEILRMSNQLIELDEGKIIREGKPSEVFNIKEYNAKFQFTGTIINIEKQGFIYILMVRIGKDIVKIVADETEGKQLLIGDNILISAKAFNPIINKIN</sequence>
<dbReference type="InterPro" id="IPR017871">
    <property type="entry name" value="ABC_transporter-like_CS"/>
</dbReference>
<dbReference type="PROSITE" id="PS50893">
    <property type="entry name" value="ABC_TRANSPORTER_2"/>
    <property type="match status" value="1"/>
</dbReference>
<keyword evidence="6" id="KW-1185">Reference proteome</keyword>
<dbReference type="AlphaFoldDB" id="A0A1H3BKN9"/>
<evidence type="ECO:0000256" key="2">
    <source>
        <dbReference type="ARBA" id="ARBA00022741"/>
    </source>
</evidence>